<dbReference type="AlphaFoldDB" id="A0A0L0T903"/>
<dbReference type="Proteomes" id="UP000054350">
    <property type="component" value="Unassembled WGS sequence"/>
</dbReference>
<evidence type="ECO:0000313" key="2">
    <source>
        <dbReference type="Proteomes" id="UP000054350"/>
    </source>
</evidence>
<dbReference type="EMBL" id="GG745370">
    <property type="protein sequence ID" value="KNE71195.1"/>
    <property type="molecule type" value="Genomic_DNA"/>
</dbReference>
<dbReference type="VEuPathDB" id="FungiDB:AMAG_20411"/>
<evidence type="ECO:0000313" key="1">
    <source>
        <dbReference type="EMBL" id="KNE71195.1"/>
    </source>
</evidence>
<dbReference type="OrthoDB" id="27483at2759"/>
<protein>
    <submittedName>
        <fullName evidence="1">Uncharacterized protein</fullName>
    </submittedName>
</protein>
<reference evidence="2" key="2">
    <citation type="submission" date="2009-11" db="EMBL/GenBank/DDBJ databases">
        <title>The Genome Sequence of Allomyces macrogynus strain ATCC 38327.</title>
        <authorList>
            <consortium name="The Broad Institute Genome Sequencing Platform"/>
            <person name="Russ C."/>
            <person name="Cuomo C."/>
            <person name="Shea T."/>
            <person name="Young S.K."/>
            <person name="Zeng Q."/>
            <person name="Koehrsen M."/>
            <person name="Haas B."/>
            <person name="Borodovsky M."/>
            <person name="Guigo R."/>
            <person name="Alvarado L."/>
            <person name="Berlin A."/>
            <person name="Borenstein D."/>
            <person name="Chen Z."/>
            <person name="Engels R."/>
            <person name="Freedman E."/>
            <person name="Gellesch M."/>
            <person name="Goldberg J."/>
            <person name="Griggs A."/>
            <person name="Gujja S."/>
            <person name="Heiman D."/>
            <person name="Hepburn T."/>
            <person name="Howarth C."/>
            <person name="Jen D."/>
            <person name="Larson L."/>
            <person name="Lewis B."/>
            <person name="Mehta T."/>
            <person name="Park D."/>
            <person name="Pearson M."/>
            <person name="Roberts A."/>
            <person name="Saif S."/>
            <person name="Shenoy N."/>
            <person name="Sisk P."/>
            <person name="Stolte C."/>
            <person name="Sykes S."/>
            <person name="Walk T."/>
            <person name="White J."/>
            <person name="Yandava C."/>
            <person name="Burger G."/>
            <person name="Gray M.W."/>
            <person name="Holland P.W.H."/>
            <person name="King N."/>
            <person name="Lang F.B.F."/>
            <person name="Roger A.J."/>
            <person name="Ruiz-Trillo I."/>
            <person name="Lander E."/>
            <person name="Nusbaum C."/>
        </authorList>
    </citation>
    <scope>NUCLEOTIDE SEQUENCE [LARGE SCALE GENOMIC DNA]</scope>
    <source>
        <strain evidence="2">ATCC 38327</strain>
    </source>
</reference>
<organism evidence="1 2">
    <name type="scientific">Allomyces macrogynus (strain ATCC 38327)</name>
    <name type="common">Allomyces javanicus var. macrogynus</name>
    <dbReference type="NCBI Taxonomy" id="578462"/>
    <lineage>
        <taxon>Eukaryota</taxon>
        <taxon>Fungi</taxon>
        <taxon>Fungi incertae sedis</taxon>
        <taxon>Blastocladiomycota</taxon>
        <taxon>Blastocladiomycetes</taxon>
        <taxon>Blastocladiales</taxon>
        <taxon>Blastocladiaceae</taxon>
        <taxon>Allomyces</taxon>
    </lineage>
</organism>
<name>A0A0L0T903_ALLM3</name>
<keyword evidence="2" id="KW-1185">Reference proteome</keyword>
<proteinExistence type="predicted"/>
<sequence>MDHNGAAEPRPLQRLGDLLTSLDEAHVSPFAVSGPATLLPAHPGLVVDGIGTVSLPVVEPAQVAKLVAVSRDPNQLSAWEIDADKLQVTSQEWRGAINAMAKRIVGSLGYACILTSCCSADPAASMAPR</sequence>
<gene>
    <name evidence="1" type="ORF">AMAG_20411</name>
</gene>
<accession>A0A0L0T903</accession>
<reference evidence="1 2" key="1">
    <citation type="submission" date="2009-11" db="EMBL/GenBank/DDBJ databases">
        <title>Annotation of Allomyces macrogynus ATCC 38327.</title>
        <authorList>
            <consortium name="The Broad Institute Genome Sequencing Platform"/>
            <person name="Russ C."/>
            <person name="Cuomo C."/>
            <person name="Burger G."/>
            <person name="Gray M.W."/>
            <person name="Holland P.W.H."/>
            <person name="King N."/>
            <person name="Lang F.B.F."/>
            <person name="Roger A.J."/>
            <person name="Ruiz-Trillo I."/>
            <person name="Young S.K."/>
            <person name="Zeng Q."/>
            <person name="Gargeya S."/>
            <person name="Fitzgerald M."/>
            <person name="Haas B."/>
            <person name="Abouelleil A."/>
            <person name="Alvarado L."/>
            <person name="Arachchi H.M."/>
            <person name="Berlin A."/>
            <person name="Chapman S.B."/>
            <person name="Gearin G."/>
            <person name="Goldberg J."/>
            <person name="Griggs A."/>
            <person name="Gujja S."/>
            <person name="Hansen M."/>
            <person name="Heiman D."/>
            <person name="Howarth C."/>
            <person name="Larimer J."/>
            <person name="Lui A."/>
            <person name="MacDonald P.J.P."/>
            <person name="McCowen C."/>
            <person name="Montmayeur A."/>
            <person name="Murphy C."/>
            <person name="Neiman D."/>
            <person name="Pearson M."/>
            <person name="Priest M."/>
            <person name="Roberts A."/>
            <person name="Saif S."/>
            <person name="Shea T."/>
            <person name="Sisk P."/>
            <person name="Stolte C."/>
            <person name="Sykes S."/>
            <person name="Wortman J."/>
            <person name="Nusbaum C."/>
            <person name="Birren B."/>
        </authorList>
    </citation>
    <scope>NUCLEOTIDE SEQUENCE [LARGE SCALE GENOMIC DNA]</scope>
    <source>
        <strain evidence="1 2">ATCC 38327</strain>
    </source>
</reference>